<dbReference type="PANTHER" id="PTHR43840">
    <property type="entry name" value="MITOCHONDRIAL METAL TRANSPORTER 1-RELATED"/>
    <property type="match status" value="1"/>
</dbReference>
<dbReference type="SUPFAM" id="SSF160240">
    <property type="entry name" value="Cation efflux protein cytoplasmic domain-like"/>
    <property type="match status" value="1"/>
</dbReference>
<evidence type="ECO:0000313" key="13">
    <source>
        <dbReference type="Proteomes" id="UP000623250"/>
    </source>
</evidence>
<dbReference type="GO" id="GO:0005886">
    <property type="term" value="C:plasma membrane"/>
    <property type="evidence" value="ECO:0007669"/>
    <property type="project" value="UniProtKB-SubCell"/>
</dbReference>
<feature type="domain" description="Cation efflux protein cytoplasmic" evidence="11">
    <location>
        <begin position="208"/>
        <end position="284"/>
    </location>
</feature>
<feature type="transmembrane region" description="Helical" evidence="9">
    <location>
        <begin position="177"/>
        <end position="194"/>
    </location>
</feature>
<dbReference type="AlphaFoldDB" id="A0A8I1KLP7"/>
<dbReference type="NCBIfam" id="TIGR01297">
    <property type="entry name" value="CDF"/>
    <property type="match status" value="1"/>
</dbReference>
<dbReference type="PANTHER" id="PTHR43840:SF15">
    <property type="entry name" value="MITOCHONDRIAL METAL TRANSPORTER 1-RELATED"/>
    <property type="match status" value="1"/>
</dbReference>
<evidence type="ECO:0000256" key="3">
    <source>
        <dbReference type="ARBA" id="ARBA00022448"/>
    </source>
</evidence>
<dbReference type="Pfam" id="PF01545">
    <property type="entry name" value="Cation_efflux"/>
    <property type="match status" value="1"/>
</dbReference>
<dbReference type="InterPro" id="IPR027469">
    <property type="entry name" value="Cation_efflux_TMD_sf"/>
</dbReference>
<comment type="caution">
    <text evidence="12">The sequence shown here is derived from an EMBL/GenBank/DDBJ whole genome shotgun (WGS) entry which is preliminary data.</text>
</comment>
<feature type="transmembrane region" description="Helical" evidence="9">
    <location>
        <begin position="149"/>
        <end position="171"/>
    </location>
</feature>
<dbReference type="GO" id="GO:0015341">
    <property type="term" value="F:zinc efflux antiporter activity"/>
    <property type="evidence" value="ECO:0007669"/>
    <property type="project" value="TreeGrafter"/>
</dbReference>
<dbReference type="Pfam" id="PF16916">
    <property type="entry name" value="ZT_dimer"/>
    <property type="match status" value="1"/>
</dbReference>
<dbReference type="InterPro" id="IPR027470">
    <property type="entry name" value="Cation_efflux_CTD"/>
</dbReference>
<dbReference type="InterPro" id="IPR002524">
    <property type="entry name" value="Cation_efflux"/>
</dbReference>
<keyword evidence="5 9" id="KW-0812">Transmembrane</keyword>
<sequence length="299" mass="31459">MIALSRYALQSVGVAAFVLALKWLAAALTGSVALWSDALESIINVVVAAVAYFALRLSAKGADANHQFGHYKVEYFSAVLEGALIAVAALAIFREATASFFDPKALDAPILGLAINGVATVINAGWGWHLTRIGRRERSPALYADGQHVLSDVVSSIGVILGLIVGVLTGWLWLDAIIAACVGGWILMAGWRLMKDSVGGLMDVAADPRTLAAIKATIGAQANGALEAHDLRTRAAGPVTFIEFHLVVPATMTVSAAHDICDRVEAALNMEVPGARVTIHVEPEDKAKHAGIKTRSTHA</sequence>
<evidence type="ECO:0000256" key="6">
    <source>
        <dbReference type="ARBA" id="ARBA00022989"/>
    </source>
</evidence>
<accession>A0A8I1KLP7</accession>
<organism evidence="12 13">
    <name type="scientific">Rhodomicrobium udaipurense</name>
    <dbReference type="NCBI Taxonomy" id="1202716"/>
    <lineage>
        <taxon>Bacteria</taxon>
        <taxon>Pseudomonadati</taxon>
        <taxon>Pseudomonadota</taxon>
        <taxon>Alphaproteobacteria</taxon>
        <taxon>Hyphomicrobiales</taxon>
        <taxon>Hyphomicrobiaceae</taxon>
        <taxon>Rhodomicrobium</taxon>
    </lineage>
</organism>
<evidence type="ECO:0000256" key="7">
    <source>
        <dbReference type="ARBA" id="ARBA00023136"/>
    </source>
</evidence>
<dbReference type="Proteomes" id="UP000623250">
    <property type="component" value="Unassembled WGS sequence"/>
</dbReference>
<dbReference type="InterPro" id="IPR036837">
    <property type="entry name" value="Cation_efflux_CTD_sf"/>
</dbReference>
<dbReference type="FunFam" id="3.30.70.1350:FF:000002">
    <property type="entry name" value="Ferrous-iron efflux pump FieF"/>
    <property type="match status" value="1"/>
</dbReference>
<comment type="similarity">
    <text evidence="2">Belongs to the cation diffusion facilitator (CDF) transporter (TC 2.A.4) family.</text>
</comment>
<dbReference type="InterPro" id="IPR058533">
    <property type="entry name" value="Cation_efflux_TM"/>
</dbReference>
<dbReference type="RefSeq" id="WP_037241523.1">
    <property type="nucleotide sequence ID" value="NZ_JAEMUK010000018.1"/>
</dbReference>
<comment type="subcellular location">
    <subcellularLocation>
        <location evidence="1">Cell membrane</location>
        <topology evidence="1">Multi-pass membrane protein</topology>
    </subcellularLocation>
</comment>
<feature type="domain" description="Cation efflux protein transmembrane" evidence="10">
    <location>
        <begin position="11"/>
        <end position="202"/>
    </location>
</feature>
<name>A0A8I1KLP7_9HYPH</name>
<evidence type="ECO:0000259" key="10">
    <source>
        <dbReference type="Pfam" id="PF01545"/>
    </source>
</evidence>
<evidence type="ECO:0000259" key="11">
    <source>
        <dbReference type="Pfam" id="PF16916"/>
    </source>
</evidence>
<evidence type="ECO:0000256" key="9">
    <source>
        <dbReference type="SAM" id="Phobius"/>
    </source>
</evidence>
<feature type="transmembrane region" description="Helical" evidence="9">
    <location>
        <begin position="41"/>
        <end position="59"/>
    </location>
</feature>
<evidence type="ECO:0000256" key="2">
    <source>
        <dbReference type="ARBA" id="ARBA00008114"/>
    </source>
</evidence>
<evidence type="ECO:0000256" key="8">
    <source>
        <dbReference type="ARBA" id="ARBA00068882"/>
    </source>
</evidence>
<evidence type="ECO:0000313" key="12">
    <source>
        <dbReference type="EMBL" id="MBJ7543823.1"/>
    </source>
</evidence>
<dbReference type="GO" id="GO:0006882">
    <property type="term" value="P:intracellular zinc ion homeostasis"/>
    <property type="evidence" value="ECO:0007669"/>
    <property type="project" value="TreeGrafter"/>
</dbReference>
<feature type="transmembrane region" description="Helical" evidence="9">
    <location>
        <begin position="108"/>
        <end position="128"/>
    </location>
</feature>
<proteinExistence type="inferred from homology"/>
<dbReference type="SUPFAM" id="SSF161111">
    <property type="entry name" value="Cation efflux protein transmembrane domain-like"/>
    <property type="match status" value="1"/>
</dbReference>
<keyword evidence="13" id="KW-1185">Reference proteome</keyword>
<keyword evidence="3" id="KW-0813">Transport</keyword>
<dbReference type="GO" id="GO:0015086">
    <property type="term" value="F:cadmium ion transmembrane transporter activity"/>
    <property type="evidence" value="ECO:0007669"/>
    <property type="project" value="TreeGrafter"/>
</dbReference>
<protein>
    <recommendedName>
        <fullName evidence="8">Protein p34</fullName>
    </recommendedName>
</protein>
<evidence type="ECO:0000256" key="4">
    <source>
        <dbReference type="ARBA" id="ARBA00022475"/>
    </source>
</evidence>
<dbReference type="Gene3D" id="1.20.1510.10">
    <property type="entry name" value="Cation efflux protein transmembrane domain"/>
    <property type="match status" value="1"/>
</dbReference>
<evidence type="ECO:0000256" key="5">
    <source>
        <dbReference type="ARBA" id="ARBA00022692"/>
    </source>
</evidence>
<feature type="transmembrane region" description="Helical" evidence="9">
    <location>
        <begin position="12"/>
        <end position="35"/>
    </location>
</feature>
<keyword evidence="6 9" id="KW-1133">Transmembrane helix</keyword>
<gene>
    <name evidence="12" type="ORF">JDN41_09640</name>
</gene>
<keyword evidence="7 9" id="KW-0472">Membrane</keyword>
<dbReference type="EMBL" id="JAEMUK010000018">
    <property type="protein sequence ID" value="MBJ7543823.1"/>
    <property type="molecule type" value="Genomic_DNA"/>
</dbReference>
<reference evidence="12 13" key="1">
    <citation type="submission" date="2020-12" db="EMBL/GenBank/DDBJ databases">
        <title>Revised draft genomes of Rhodomicrobium vannielii ATCC 17100 and Rhodomicrobium udaipurense JA643.</title>
        <authorList>
            <person name="Conners E.M."/>
            <person name="Davenport E.J."/>
            <person name="Bose A."/>
        </authorList>
    </citation>
    <scope>NUCLEOTIDE SEQUENCE [LARGE SCALE GENOMIC DNA]</scope>
    <source>
        <strain evidence="12 13">JA643</strain>
    </source>
</reference>
<keyword evidence="4" id="KW-1003">Cell membrane</keyword>
<dbReference type="InterPro" id="IPR050291">
    <property type="entry name" value="CDF_Transporter"/>
</dbReference>
<evidence type="ECO:0000256" key="1">
    <source>
        <dbReference type="ARBA" id="ARBA00004651"/>
    </source>
</evidence>
<dbReference type="GO" id="GO:0015093">
    <property type="term" value="F:ferrous iron transmembrane transporter activity"/>
    <property type="evidence" value="ECO:0007669"/>
    <property type="project" value="TreeGrafter"/>
</dbReference>
<dbReference type="Gene3D" id="3.30.70.1350">
    <property type="entry name" value="Cation efflux protein, cytoplasmic domain"/>
    <property type="match status" value="1"/>
</dbReference>
<feature type="transmembrane region" description="Helical" evidence="9">
    <location>
        <begin position="71"/>
        <end position="93"/>
    </location>
</feature>